<dbReference type="Proteomes" id="UP000032305">
    <property type="component" value="Unassembled WGS sequence"/>
</dbReference>
<evidence type="ECO:0000313" key="2">
    <source>
        <dbReference type="Proteomes" id="UP000032305"/>
    </source>
</evidence>
<dbReference type="RefSeq" id="WP_042490765.1">
    <property type="nucleotide sequence ID" value="NZ_BBPI01000097.1"/>
</dbReference>
<protein>
    <submittedName>
        <fullName evidence="1">Uncharacterized protein</fullName>
    </submittedName>
</protein>
<keyword evidence="2" id="KW-1185">Reference proteome</keyword>
<sequence>MAQIAGSGEYVIDEVQRIVRTHVPGATCALLDYGKRIGCGELDEHGNLHEMRWLRRELDDEQVAKDAERMARLIAEANGQIPTDR</sequence>
<accession>A0A0A1WCJ1</accession>
<reference evidence="1 2" key="1">
    <citation type="submission" date="2014-11" db="EMBL/GenBank/DDBJ databases">
        <title>Whole genome shotgun sequence of Sphingomonas parapaucimobilis NBRC 15100.</title>
        <authorList>
            <person name="Katano-Makiyama Y."/>
            <person name="Hosoyama A."/>
            <person name="Hashimoto M."/>
            <person name="Hosoyama Y."/>
            <person name="Noguchi M."/>
            <person name="Numata M."/>
            <person name="Tsuchikane K."/>
            <person name="Hirakata S."/>
            <person name="Uohara A."/>
            <person name="Shimodaira J."/>
            <person name="Ohji S."/>
            <person name="Ichikawa N."/>
            <person name="Kimura A."/>
            <person name="Yamazoe A."/>
            <person name="Fujita N."/>
        </authorList>
    </citation>
    <scope>NUCLEOTIDE SEQUENCE [LARGE SCALE GENOMIC DNA]</scope>
    <source>
        <strain evidence="1 2">NBRC 15100</strain>
    </source>
</reference>
<comment type="caution">
    <text evidence="1">The sequence shown here is derived from an EMBL/GenBank/DDBJ whole genome shotgun (WGS) entry which is preliminary data.</text>
</comment>
<name>A0A0A1WCJ1_9SPHN</name>
<evidence type="ECO:0000313" key="1">
    <source>
        <dbReference type="EMBL" id="GAM02669.1"/>
    </source>
</evidence>
<proteinExistence type="predicted"/>
<gene>
    <name evidence="1" type="ORF">SP5_097_00110</name>
</gene>
<dbReference type="OrthoDB" id="7577367at2"/>
<dbReference type="AlphaFoldDB" id="A0A0A1WCJ1"/>
<dbReference type="EMBL" id="BBPI01000097">
    <property type="protein sequence ID" value="GAM02669.1"/>
    <property type="molecule type" value="Genomic_DNA"/>
</dbReference>
<organism evidence="1 2">
    <name type="scientific">Sphingomonas parapaucimobilis NBRC 15100</name>
    <dbReference type="NCBI Taxonomy" id="1219049"/>
    <lineage>
        <taxon>Bacteria</taxon>
        <taxon>Pseudomonadati</taxon>
        <taxon>Pseudomonadota</taxon>
        <taxon>Alphaproteobacteria</taxon>
        <taxon>Sphingomonadales</taxon>
        <taxon>Sphingomonadaceae</taxon>
        <taxon>Sphingomonas</taxon>
    </lineage>
</organism>
<dbReference type="eggNOG" id="ENOG5031AI0">
    <property type="taxonomic scope" value="Bacteria"/>
</dbReference>